<dbReference type="AlphaFoldDB" id="A0A0A9D5N9"/>
<sequence length="105" mass="12549">MCILLRSHHNMDRQHMDKKRKRKAGCNQTLEMTKQFLGFPRIIQTLPCPGLAFHYYHCCLSGRRKLLYHKKHYRGPNTIQFSIVLYLLQINKLFGISQIFEIRSE</sequence>
<accession>A0A0A9D5N9</accession>
<reference evidence="1" key="1">
    <citation type="submission" date="2014-09" db="EMBL/GenBank/DDBJ databases">
        <authorList>
            <person name="Magalhaes I.L.F."/>
            <person name="Oliveira U."/>
            <person name="Santos F.R."/>
            <person name="Vidigal T.H.D.A."/>
            <person name="Brescovit A.D."/>
            <person name="Santos A.J."/>
        </authorList>
    </citation>
    <scope>NUCLEOTIDE SEQUENCE</scope>
    <source>
        <tissue evidence="1">Shoot tissue taken approximately 20 cm above the soil surface</tissue>
    </source>
</reference>
<name>A0A0A9D5N9_ARUDO</name>
<protein>
    <submittedName>
        <fullName evidence="1">Uncharacterized protein</fullName>
    </submittedName>
</protein>
<dbReference type="EMBL" id="GBRH01216920">
    <property type="protein sequence ID" value="JAD80975.1"/>
    <property type="molecule type" value="Transcribed_RNA"/>
</dbReference>
<organism evidence="1">
    <name type="scientific">Arundo donax</name>
    <name type="common">Giant reed</name>
    <name type="synonym">Donax arundinaceus</name>
    <dbReference type="NCBI Taxonomy" id="35708"/>
    <lineage>
        <taxon>Eukaryota</taxon>
        <taxon>Viridiplantae</taxon>
        <taxon>Streptophyta</taxon>
        <taxon>Embryophyta</taxon>
        <taxon>Tracheophyta</taxon>
        <taxon>Spermatophyta</taxon>
        <taxon>Magnoliopsida</taxon>
        <taxon>Liliopsida</taxon>
        <taxon>Poales</taxon>
        <taxon>Poaceae</taxon>
        <taxon>PACMAD clade</taxon>
        <taxon>Arundinoideae</taxon>
        <taxon>Arundineae</taxon>
        <taxon>Arundo</taxon>
    </lineage>
</organism>
<evidence type="ECO:0000313" key="1">
    <source>
        <dbReference type="EMBL" id="JAD80975.1"/>
    </source>
</evidence>
<proteinExistence type="predicted"/>
<reference evidence="1" key="2">
    <citation type="journal article" date="2015" name="Data Brief">
        <title>Shoot transcriptome of the giant reed, Arundo donax.</title>
        <authorList>
            <person name="Barrero R.A."/>
            <person name="Guerrero F.D."/>
            <person name="Moolhuijzen P."/>
            <person name="Goolsby J.A."/>
            <person name="Tidwell J."/>
            <person name="Bellgard S.E."/>
            <person name="Bellgard M.I."/>
        </authorList>
    </citation>
    <scope>NUCLEOTIDE SEQUENCE</scope>
    <source>
        <tissue evidence="1">Shoot tissue taken approximately 20 cm above the soil surface</tissue>
    </source>
</reference>